<dbReference type="EMBL" id="QGUI02000338">
    <property type="protein sequence ID" value="MFO7194066.1"/>
    <property type="molecule type" value="Genomic_DNA"/>
</dbReference>
<sequence>MPVATRDRPTNRQGLDMAPTSRIPGLRDLSVADRRKAVADAAGLDPAAISAFDPAHGLTSELADHMIENVVGILGLPIGVATNFVVNGSDVLVPMAIEEASVVAAASNAAKVARVHGGFTTSSTPPIMQAQVQIIGISDPEAGRVRLLEARDELIELANAQDPKLVEFGGGVRDISVRLVPSRAGTYVVAHLQVDVRDAMGANAVNTMAEAVASRAAEIAGGRSLLRILTNKADMRLARARAVFDAETLGGPEVVDNIIHAAALAESDPYRAATHNKGIMNGITAVVLATGNDTRAVEAGAHSHAISPDGRYTSLSRFEKDADGNVAGVLELPMPVGLVGGATKVHPAAQAAIKLLGVTTASELAEIITAVGLAQNFAAVRALATEGIQRGHMSLHARNIASSVGATPDEVPVVAARMVADKKVRVDYAEQILAEVRAGR</sequence>
<accession>A0ABD6FLK4</accession>
<dbReference type="EC" id="1.1.1.88" evidence="3"/>
<comment type="pathway">
    <text evidence="3">Metabolic intermediate metabolism; (R)-mevalonate degradation; (S)-3-hydroxy-3-methylglutaryl-CoA from (R)-mevalonate: step 1/1.</text>
</comment>
<dbReference type="Gene3D" id="3.90.770.10">
    <property type="entry name" value="3-hydroxy-3-methylglutaryl-coenzyme A Reductase, Chain A, domain 2"/>
    <property type="match status" value="2"/>
</dbReference>
<dbReference type="PANTHER" id="PTHR10572:SF24">
    <property type="entry name" value="3-HYDROXY-3-METHYLGLUTARYL-COENZYME A REDUCTASE"/>
    <property type="match status" value="1"/>
</dbReference>
<evidence type="ECO:0000256" key="2">
    <source>
        <dbReference type="ARBA" id="ARBA00023002"/>
    </source>
</evidence>
<evidence type="ECO:0000313" key="6">
    <source>
        <dbReference type="Proteomes" id="UP000249324"/>
    </source>
</evidence>
<dbReference type="CDD" id="cd00644">
    <property type="entry name" value="HMG-CoA_reductase_classII"/>
    <property type="match status" value="1"/>
</dbReference>
<evidence type="ECO:0000256" key="4">
    <source>
        <dbReference type="SAM" id="MobiDB-lite"/>
    </source>
</evidence>
<dbReference type="Pfam" id="PF00368">
    <property type="entry name" value="HMG-CoA_red"/>
    <property type="match status" value="1"/>
</dbReference>
<dbReference type="InterPro" id="IPR002202">
    <property type="entry name" value="HMG_CoA_Rdtase"/>
</dbReference>
<dbReference type="PANTHER" id="PTHR10572">
    <property type="entry name" value="3-HYDROXY-3-METHYLGLUTARYL-COENZYME A REDUCTASE"/>
    <property type="match status" value="1"/>
</dbReference>
<dbReference type="PROSITE" id="PS01192">
    <property type="entry name" value="HMG_COA_REDUCTASE_3"/>
    <property type="match status" value="1"/>
</dbReference>
<dbReference type="PROSITE" id="PS50065">
    <property type="entry name" value="HMG_COA_REDUCTASE_4"/>
    <property type="match status" value="1"/>
</dbReference>
<name>A0ABD6FLK4_9PSEU</name>
<gene>
    <name evidence="5" type="ORF">DIU77_017630</name>
</gene>
<dbReference type="Gene3D" id="1.10.8.660">
    <property type="match status" value="1"/>
</dbReference>
<dbReference type="InterPro" id="IPR009029">
    <property type="entry name" value="HMG_CoA_Rdtase_sub-bd_dom_sf"/>
</dbReference>
<dbReference type="Proteomes" id="UP000249324">
    <property type="component" value="Unassembled WGS sequence"/>
</dbReference>
<feature type="region of interest" description="Disordered" evidence="4">
    <location>
        <begin position="1"/>
        <end position="20"/>
    </location>
</feature>
<dbReference type="SUPFAM" id="SSF56542">
    <property type="entry name" value="Substrate-binding domain of HMG-CoA reductase"/>
    <property type="match status" value="1"/>
</dbReference>
<evidence type="ECO:0000256" key="3">
    <source>
        <dbReference type="RuleBase" id="RU361219"/>
    </source>
</evidence>
<dbReference type="PROSITE" id="PS00318">
    <property type="entry name" value="HMG_COA_REDUCTASE_2"/>
    <property type="match status" value="1"/>
</dbReference>
<dbReference type="InterPro" id="IPR023076">
    <property type="entry name" value="HMG_CoA_Rdtase_CS"/>
</dbReference>
<dbReference type="GO" id="GO:0140643">
    <property type="term" value="F:hydroxymethylglutaryl-CoA reductase (NADH) activity"/>
    <property type="evidence" value="ECO:0007669"/>
    <property type="project" value="UniProtKB-EC"/>
</dbReference>
<reference evidence="5 6" key="1">
    <citation type="journal article" date="2021" name="BMC Genomics">
        <title>Genome-resolved metagenome and metatranscriptome analyses of thermophilic composting reveal key bacterial players and their metabolic interactions.</title>
        <authorList>
            <person name="Braga L.P.P."/>
            <person name="Pereira R.V."/>
            <person name="Martins L.F."/>
            <person name="Moura L.M.S."/>
            <person name="Sanchez F.B."/>
            <person name="Patane J.S.L."/>
            <person name="da Silva A.M."/>
            <person name="Setubal J.C."/>
        </authorList>
    </citation>
    <scope>NUCLEOTIDE SEQUENCE [LARGE SCALE GENOMIC DNA]</scope>
    <source>
        <strain evidence="5">ZC4RG45</strain>
    </source>
</reference>
<keyword evidence="2 3" id="KW-0560">Oxidoreductase</keyword>
<comment type="catalytic activity">
    <reaction evidence="3">
        <text>(R)-mevalonate + 2 NAD(+) + CoA = (3S)-3-hydroxy-3-methylglutaryl-CoA + 2 NADH + 2 H(+)</text>
        <dbReference type="Rhea" id="RHEA:14833"/>
        <dbReference type="ChEBI" id="CHEBI:15378"/>
        <dbReference type="ChEBI" id="CHEBI:36464"/>
        <dbReference type="ChEBI" id="CHEBI:43074"/>
        <dbReference type="ChEBI" id="CHEBI:57287"/>
        <dbReference type="ChEBI" id="CHEBI:57540"/>
        <dbReference type="ChEBI" id="CHEBI:57945"/>
        <dbReference type="EC" id="1.1.1.88"/>
    </reaction>
</comment>
<comment type="caution">
    <text evidence="5">The sequence shown here is derived from an EMBL/GenBank/DDBJ whole genome shotgun (WGS) entry which is preliminary data.</text>
</comment>
<evidence type="ECO:0000313" key="5">
    <source>
        <dbReference type="EMBL" id="MFO7194066.1"/>
    </source>
</evidence>
<dbReference type="PROSITE" id="PS00066">
    <property type="entry name" value="HMG_COA_REDUCTASE_1"/>
    <property type="match status" value="1"/>
</dbReference>
<evidence type="ECO:0000256" key="1">
    <source>
        <dbReference type="ARBA" id="ARBA00007661"/>
    </source>
</evidence>
<comment type="similarity">
    <text evidence="1 3">Belongs to the HMG-CoA reductase family.</text>
</comment>
<feature type="compositionally biased region" description="Basic and acidic residues" evidence="4">
    <location>
        <begin position="1"/>
        <end position="10"/>
    </location>
</feature>
<dbReference type="PRINTS" id="PR00071">
    <property type="entry name" value="HMGCOARDTASE"/>
</dbReference>
<dbReference type="InterPro" id="IPR009023">
    <property type="entry name" value="HMG_CoA_Rdtase_NAD(P)-bd_sf"/>
</dbReference>
<dbReference type="SUPFAM" id="SSF55035">
    <property type="entry name" value="NAD-binding domain of HMG-CoA reductase"/>
    <property type="match status" value="1"/>
</dbReference>
<dbReference type="InterPro" id="IPR023074">
    <property type="entry name" value="HMG_CoA_Rdtase_cat_sf"/>
</dbReference>
<dbReference type="InterPro" id="IPR004553">
    <property type="entry name" value="HMG_CoA_Rdtase_bac-typ"/>
</dbReference>
<dbReference type="NCBIfam" id="TIGR00532">
    <property type="entry name" value="HMG_CoA_R_NAD"/>
    <property type="match status" value="1"/>
</dbReference>
<protein>
    <recommendedName>
        <fullName evidence="3">3-hydroxy-3-methylglutaryl coenzyme A reductase</fullName>
        <shortName evidence="3">HMG-CoA reductase</shortName>
        <ecNumber evidence="3">1.1.1.88</ecNumber>
    </recommendedName>
</protein>
<proteinExistence type="inferred from homology"/>
<keyword evidence="3" id="KW-0520">NAD</keyword>
<dbReference type="AlphaFoldDB" id="A0ABD6FLK4"/>
<organism evidence="5 6">
    <name type="scientific">Thermocrispum agreste</name>
    <dbReference type="NCBI Taxonomy" id="37925"/>
    <lineage>
        <taxon>Bacteria</taxon>
        <taxon>Bacillati</taxon>
        <taxon>Actinomycetota</taxon>
        <taxon>Actinomycetes</taxon>
        <taxon>Pseudonocardiales</taxon>
        <taxon>Pseudonocardiaceae</taxon>
        <taxon>Thermocrispum</taxon>
    </lineage>
</organism>